<reference evidence="2" key="1">
    <citation type="submission" date="2020-02" db="EMBL/GenBank/DDBJ databases">
        <authorList>
            <person name="Meier V. D."/>
        </authorList>
    </citation>
    <scope>NUCLEOTIDE SEQUENCE</scope>
    <source>
        <strain evidence="2">AVDCRST_MAG23</strain>
    </source>
</reference>
<feature type="region of interest" description="Disordered" evidence="1">
    <location>
        <begin position="26"/>
        <end position="66"/>
    </location>
</feature>
<feature type="non-terminal residue" evidence="2">
    <location>
        <position position="1"/>
    </location>
</feature>
<organism evidence="2">
    <name type="scientific">uncultured Sphingosinicella sp</name>
    <dbReference type="NCBI Taxonomy" id="478748"/>
    <lineage>
        <taxon>Bacteria</taxon>
        <taxon>Pseudomonadati</taxon>
        <taxon>Pseudomonadota</taxon>
        <taxon>Alphaproteobacteria</taxon>
        <taxon>Sphingomonadales</taxon>
        <taxon>Sphingosinicellaceae</taxon>
        <taxon>Sphingosinicella</taxon>
        <taxon>environmental samples</taxon>
    </lineage>
</organism>
<sequence length="154" mass="16386">GGGHPFQQLLHGGVRMFLASAHGWGAARSDRGHRARPACARGLSDVRRARPPQHPRRASLAPDRASTRPLRLVELATDAGIPPRGRRAGDVGPLSLWLARPSRPGQRPIRGSLCRLRRRSGAAPPVGDGKGGDRLSAERNLLSHLGGAGRRLPG</sequence>
<proteinExistence type="predicted"/>
<evidence type="ECO:0000256" key="1">
    <source>
        <dbReference type="SAM" id="MobiDB-lite"/>
    </source>
</evidence>
<evidence type="ECO:0000313" key="2">
    <source>
        <dbReference type="EMBL" id="CAA9533358.1"/>
    </source>
</evidence>
<feature type="non-terminal residue" evidence="2">
    <location>
        <position position="154"/>
    </location>
</feature>
<gene>
    <name evidence="2" type="ORF">AVDCRST_MAG23-1224</name>
</gene>
<feature type="region of interest" description="Disordered" evidence="1">
    <location>
        <begin position="117"/>
        <end position="154"/>
    </location>
</feature>
<accession>A0A6J4TY23</accession>
<dbReference type="AlphaFoldDB" id="A0A6J4TY23"/>
<dbReference type="EMBL" id="CADCWD010000049">
    <property type="protein sequence ID" value="CAA9533358.1"/>
    <property type="molecule type" value="Genomic_DNA"/>
</dbReference>
<name>A0A6J4TY23_9SPHN</name>
<protein>
    <submittedName>
        <fullName evidence="2">Uncharacterized protein</fullName>
    </submittedName>
</protein>